<evidence type="ECO:0000256" key="6">
    <source>
        <dbReference type="ARBA" id="ARBA00023136"/>
    </source>
</evidence>
<dbReference type="InterPro" id="IPR023271">
    <property type="entry name" value="Aquaporin-like"/>
</dbReference>
<accession>A0A6V2AD22</accession>
<evidence type="ECO:0000256" key="1">
    <source>
        <dbReference type="ARBA" id="ARBA00004141"/>
    </source>
</evidence>
<dbReference type="InterPro" id="IPR050363">
    <property type="entry name" value="MIP/Aquaporin"/>
</dbReference>
<evidence type="ECO:0000256" key="7">
    <source>
        <dbReference type="RuleBase" id="RU000477"/>
    </source>
</evidence>
<dbReference type="GO" id="GO:0015254">
    <property type="term" value="F:glycerol channel activity"/>
    <property type="evidence" value="ECO:0007669"/>
    <property type="project" value="TreeGrafter"/>
</dbReference>
<dbReference type="Pfam" id="PF00230">
    <property type="entry name" value="MIP"/>
    <property type="match status" value="1"/>
</dbReference>
<evidence type="ECO:0000313" key="9">
    <source>
        <dbReference type="EMBL" id="CAE4580189.1"/>
    </source>
</evidence>
<dbReference type="PANTHER" id="PTHR43829">
    <property type="entry name" value="AQUAPORIN OR AQUAGLYCEROPORIN RELATED"/>
    <property type="match status" value="1"/>
</dbReference>
<dbReference type="PROSITE" id="PS00221">
    <property type="entry name" value="MIP"/>
    <property type="match status" value="1"/>
</dbReference>
<feature type="transmembrane region" description="Helical" evidence="8">
    <location>
        <begin position="233"/>
        <end position="253"/>
    </location>
</feature>
<reference evidence="9" key="1">
    <citation type="submission" date="2021-01" db="EMBL/GenBank/DDBJ databases">
        <authorList>
            <person name="Corre E."/>
            <person name="Pelletier E."/>
            <person name="Niang G."/>
            <person name="Scheremetjew M."/>
            <person name="Finn R."/>
            <person name="Kale V."/>
            <person name="Holt S."/>
            <person name="Cochrane G."/>
            <person name="Meng A."/>
            <person name="Brown T."/>
            <person name="Cohen L."/>
        </authorList>
    </citation>
    <scope>NUCLEOTIDE SEQUENCE</scope>
    <source>
        <strain evidence="9">GSO104</strain>
    </source>
</reference>
<organism evidence="9">
    <name type="scientific">Ditylum brightwellii</name>
    <dbReference type="NCBI Taxonomy" id="49249"/>
    <lineage>
        <taxon>Eukaryota</taxon>
        <taxon>Sar</taxon>
        <taxon>Stramenopiles</taxon>
        <taxon>Ochrophyta</taxon>
        <taxon>Bacillariophyta</taxon>
        <taxon>Mediophyceae</taxon>
        <taxon>Lithodesmiophycidae</taxon>
        <taxon>Lithodesmiales</taxon>
        <taxon>Lithodesmiaceae</taxon>
        <taxon>Ditylum</taxon>
    </lineage>
</organism>
<evidence type="ECO:0000256" key="3">
    <source>
        <dbReference type="ARBA" id="ARBA00022448"/>
    </source>
</evidence>
<evidence type="ECO:0000256" key="4">
    <source>
        <dbReference type="ARBA" id="ARBA00022692"/>
    </source>
</evidence>
<keyword evidence="5 8" id="KW-1133">Transmembrane helix</keyword>
<dbReference type="SUPFAM" id="SSF81338">
    <property type="entry name" value="Aquaporin-like"/>
    <property type="match status" value="1"/>
</dbReference>
<protein>
    <recommendedName>
        <fullName evidence="10">Aquaporin</fullName>
    </recommendedName>
</protein>
<dbReference type="InterPro" id="IPR022357">
    <property type="entry name" value="MIP_CS"/>
</dbReference>
<dbReference type="InterPro" id="IPR000425">
    <property type="entry name" value="MIP"/>
</dbReference>
<dbReference type="GO" id="GO:0015250">
    <property type="term" value="F:water channel activity"/>
    <property type="evidence" value="ECO:0007669"/>
    <property type="project" value="TreeGrafter"/>
</dbReference>
<keyword evidence="3 7" id="KW-0813">Transport</keyword>
<evidence type="ECO:0008006" key="10">
    <source>
        <dbReference type="Google" id="ProtNLM"/>
    </source>
</evidence>
<dbReference type="PRINTS" id="PR00783">
    <property type="entry name" value="MINTRINSICP"/>
</dbReference>
<dbReference type="PANTHER" id="PTHR43829:SF9">
    <property type="entry name" value="AQUAPORIN-9"/>
    <property type="match status" value="1"/>
</dbReference>
<feature type="transmembrane region" description="Helical" evidence="8">
    <location>
        <begin position="63"/>
        <end position="83"/>
    </location>
</feature>
<name>A0A6V2AD22_9STRA</name>
<comment type="similarity">
    <text evidence="2 7">Belongs to the MIP/aquaporin (TC 1.A.8) family.</text>
</comment>
<gene>
    <name evidence="9" type="ORF">DBRI00130_LOCUS1174</name>
</gene>
<keyword evidence="4 7" id="KW-0812">Transmembrane</keyword>
<dbReference type="EMBL" id="HBNS01001464">
    <property type="protein sequence ID" value="CAE4580189.1"/>
    <property type="molecule type" value="Transcribed_RNA"/>
</dbReference>
<evidence type="ECO:0000256" key="8">
    <source>
        <dbReference type="SAM" id="Phobius"/>
    </source>
</evidence>
<feature type="transmembrane region" description="Helical" evidence="8">
    <location>
        <begin position="168"/>
        <end position="189"/>
    </location>
</feature>
<feature type="transmembrane region" description="Helical" evidence="8">
    <location>
        <begin position="201"/>
        <end position="221"/>
    </location>
</feature>
<feature type="transmembrane region" description="Helical" evidence="8">
    <location>
        <begin position="103"/>
        <end position="125"/>
    </location>
</feature>
<evidence type="ECO:0000256" key="2">
    <source>
        <dbReference type="ARBA" id="ARBA00006175"/>
    </source>
</evidence>
<keyword evidence="6 8" id="KW-0472">Membrane</keyword>
<dbReference type="Gene3D" id="1.20.1080.10">
    <property type="entry name" value="Glycerol uptake facilitator protein"/>
    <property type="match status" value="1"/>
</dbReference>
<dbReference type="GO" id="GO:0005886">
    <property type="term" value="C:plasma membrane"/>
    <property type="evidence" value="ECO:0007669"/>
    <property type="project" value="TreeGrafter"/>
</dbReference>
<comment type="subcellular location">
    <subcellularLocation>
        <location evidence="1">Membrane</location>
        <topology evidence="1">Multi-pass membrane protein</topology>
    </subcellularLocation>
</comment>
<proteinExistence type="inferred from homology"/>
<evidence type="ECO:0000256" key="5">
    <source>
        <dbReference type="ARBA" id="ARBA00022989"/>
    </source>
</evidence>
<sequence length="273" mass="27999">MAKDYDTIPDVEGGSSPAPEPTFISKLIAETFGTAVLTQIGCGGLCAALYLGNAQGTFQCAALWILGATLGVYATGAISGGHLNPAVSFSFALVRPGDFSFALLLPYIAAQVLGGIIAGCLNYAIYASAIENYEAGLGDTFIRGSAESIQSAAAFGDFYSLSPNVSGWGHAFFIEAFGTAFLTFCIFAVTNPKNNVPSGAIAPIVGIAIGSMIVMLGNLTGSGINPARDFGPRIALTFFGWGTAAFTNAWVYIAAPMVGGPIGAFIADNVLFA</sequence>
<dbReference type="AlphaFoldDB" id="A0A6V2AD22"/>
<feature type="transmembrane region" description="Helical" evidence="8">
    <location>
        <begin position="32"/>
        <end position="51"/>
    </location>
</feature>